<organism evidence="2">
    <name type="scientific">uncultured Nocardioidaceae bacterium</name>
    <dbReference type="NCBI Taxonomy" id="253824"/>
    <lineage>
        <taxon>Bacteria</taxon>
        <taxon>Bacillati</taxon>
        <taxon>Actinomycetota</taxon>
        <taxon>Actinomycetes</taxon>
        <taxon>Propionibacteriales</taxon>
        <taxon>Nocardioidaceae</taxon>
        <taxon>environmental samples</taxon>
    </lineage>
</organism>
<sequence>MTEAQDPGLSSLADVAGERPEDTVDVERDVVGDQPDTGDTVPTDDAQ</sequence>
<evidence type="ECO:0000256" key="1">
    <source>
        <dbReference type="SAM" id="MobiDB-lite"/>
    </source>
</evidence>
<feature type="compositionally biased region" description="Basic and acidic residues" evidence="1">
    <location>
        <begin position="16"/>
        <end position="31"/>
    </location>
</feature>
<name>A0A6J4MQB7_9ACTN</name>
<gene>
    <name evidence="2" type="ORF">AVDCRST_MAG34-2945</name>
</gene>
<proteinExistence type="predicted"/>
<evidence type="ECO:0000313" key="2">
    <source>
        <dbReference type="EMBL" id="CAA9365791.1"/>
    </source>
</evidence>
<dbReference type="AlphaFoldDB" id="A0A6J4MQB7"/>
<reference evidence="2" key="1">
    <citation type="submission" date="2020-02" db="EMBL/GenBank/DDBJ databases">
        <authorList>
            <person name="Meier V. D."/>
        </authorList>
    </citation>
    <scope>NUCLEOTIDE SEQUENCE</scope>
    <source>
        <strain evidence="2">AVDCRST_MAG34</strain>
    </source>
</reference>
<accession>A0A6J4MQB7</accession>
<protein>
    <submittedName>
        <fullName evidence="2">Uncharacterized protein</fullName>
    </submittedName>
</protein>
<dbReference type="EMBL" id="CADCUI010000079">
    <property type="protein sequence ID" value="CAA9365791.1"/>
    <property type="molecule type" value="Genomic_DNA"/>
</dbReference>
<feature type="region of interest" description="Disordered" evidence="1">
    <location>
        <begin position="1"/>
        <end position="47"/>
    </location>
</feature>